<keyword evidence="1" id="KW-1133">Transmembrane helix</keyword>
<comment type="caution">
    <text evidence="2">The sequence shown here is derived from an EMBL/GenBank/DDBJ whole genome shotgun (WGS) entry which is preliminary data.</text>
</comment>
<keyword evidence="1" id="KW-0812">Transmembrane</keyword>
<reference evidence="2 3" key="1">
    <citation type="submission" date="2015-08" db="EMBL/GenBank/DDBJ databases">
        <title>Next Generation Sequencing and Analysis of the Genome of Puccinia sorghi L Schw, the Causal Agent of Maize Common Rust.</title>
        <authorList>
            <person name="Rochi L."/>
            <person name="Burguener G."/>
            <person name="Darino M."/>
            <person name="Turjanski A."/>
            <person name="Kreff E."/>
            <person name="Dieguez M.J."/>
            <person name="Sacco F."/>
        </authorList>
    </citation>
    <scope>NUCLEOTIDE SEQUENCE [LARGE SCALE GENOMIC DNA]</scope>
    <source>
        <strain evidence="2 3">RO10H11247</strain>
    </source>
</reference>
<sequence length="498" mass="56988">MSVKRQPYFPKSTNLHSYTFPPFYLFNVLIICHPHLVTILPYLSIKQSQPPNLFPFPHSVFLETTEWNTQSHIHKKDDHFICLACMCLNQFGLLIRQVQINACEKASGTRNKKDYLKNISNKFGKLSKIFSPSSCFSHSRSNFSLCNPQIFELKPNLSCSYKVSSSSHCISSFIQVFISSKRSLKFCNPLRSVSYFSFVSHFLFPFITFLSFFRFSCLCCCLSHLCLLSQNHPKSIDLNYYTEGADFLKVNIGSKKSDFPPNLSTSLRIFWATTNMFSCCPLLQEVTVTNSNGQLLLSIGSGGGKARSMSFTGGKKEIMNEIHHHPYFGAEGDLQNFFFTRKSDPLPFSGSPKDQKHAQDSKSIYSCKLLNDRGHLFLPLLLLQQLLLPTMTSFLLLRIVVKVSFLLLLLLLMIMLLQRPPLMKMTIKEKREKKAKRCVLVGSCLALSWIIFVFFWGGKLHSPLFTLGRSLFFEINLGSRKKNGCGRMSIFHIREKRR</sequence>
<organism evidence="2 3">
    <name type="scientific">Puccinia sorghi</name>
    <dbReference type="NCBI Taxonomy" id="27349"/>
    <lineage>
        <taxon>Eukaryota</taxon>
        <taxon>Fungi</taxon>
        <taxon>Dikarya</taxon>
        <taxon>Basidiomycota</taxon>
        <taxon>Pucciniomycotina</taxon>
        <taxon>Pucciniomycetes</taxon>
        <taxon>Pucciniales</taxon>
        <taxon>Pucciniaceae</taxon>
        <taxon>Puccinia</taxon>
    </lineage>
</organism>
<dbReference type="VEuPathDB" id="FungiDB:VP01_2959g2"/>
<evidence type="ECO:0000313" key="3">
    <source>
        <dbReference type="Proteomes" id="UP000037035"/>
    </source>
</evidence>
<feature type="transmembrane region" description="Helical" evidence="1">
    <location>
        <begin position="395"/>
        <end position="417"/>
    </location>
</feature>
<keyword evidence="3" id="KW-1185">Reference proteome</keyword>
<dbReference type="Proteomes" id="UP000037035">
    <property type="component" value="Unassembled WGS sequence"/>
</dbReference>
<evidence type="ECO:0000313" key="2">
    <source>
        <dbReference type="EMBL" id="KNZ54394.1"/>
    </source>
</evidence>
<keyword evidence="1" id="KW-0472">Membrane</keyword>
<feature type="transmembrane region" description="Helical" evidence="1">
    <location>
        <begin position="438"/>
        <end position="457"/>
    </location>
</feature>
<feature type="transmembrane region" description="Helical" evidence="1">
    <location>
        <begin position="23"/>
        <end position="43"/>
    </location>
</feature>
<evidence type="ECO:0000256" key="1">
    <source>
        <dbReference type="SAM" id="Phobius"/>
    </source>
</evidence>
<dbReference type="EMBL" id="LAVV01007900">
    <property type="protein sequence ID" value="KNZ54394.1"/>
    <property type="molecule type" value="Genomic_DNA"/>
</dbReference>
<accession>A0A0L6V0Y3</accession>
<protein>
    <submittedName>
        <fullName evidence="2">Uncharacterized protein</fullName>
    </submittedName>
</protein>
<gene>
    <name evidence="2" type="ORF">VP01_2959g2</name>
</gene>
<proteinExistence type="predicted"/>
<name>A0A0L6V0Y3_9BASI</name>
<dbReference type="AlphaFoldDB" id="A0A0L6V0Y3"/>